<reference evidence="2" key="1">
    <citation type="journal article" date="2021" name="Genome Biol. Evol.">
        <title>The assembled and annotated genome of the fairy-ring fungus Marasmius oreades.</title>
        <authorList>
            <person name="Hiltunen M."/>
            <person name="Ament-Velasquez S.L."/>
            <person name="Johannesson H."/>
        </authorList>
    </citation>
    <scope>NUCLEOTIDE SEQUENCE</scope>
    <source>
        <strain evidence="2">03SP1</strain>
    </source>
</reference>
<dbReference type="GeneID" id="66075015"/>
<dbReference type="RefSeq" id="XP_043011630.1">
    <property type="nucleotide sequence ID" value="XM_043150542.1"/>
</dbReference>
<gene>
    <name evidence="2" type="ORF">E1B28_005939</name>
</gene>
<evidence type="ECO:0000313" key="3">
    <source>
        <dbReference type="Proteomes" id="UP001049176"/>
    </source>
</evidence>
<comment type="caution">
    <text evidence="2">The sequence shown here is derived from an EMBL/GenBank/DDBJ whole genome shotgun (WGS) entry which is preliminary data.</text>
</comment>
<evidence type="ECO:0000313" key="2">
    <source>
        <dbReference type="EMBL" id="KAG7095160.1"/>
    </source>
</evidence>
<dbReference type="AlphaFoldDB" id="A0A9P7S4J6"/>
<dbReference type="KEGG" id="more:E1B28_005939"/>
<keyword evidence="3" id="KW-1185">Reference proteome</keyword>
<accession>A0A9P7S4J6</accession>
<feature type="region of interest" description="Disordered" evidence="1">
    <location>
        <begin position="1"/>
        <end position="36"/>
    </location>
</feature>
<sequence>MNTQTNSDQHPMVQHGPDVTTPHHSQGPNTHPGQPRMYMQAEMDMVLQRLAILEAVNMQPMVASTEDIERAWELA</sequence>
<proteinExistence type="predicted"/>
<protein>
    <submittedName>
        <fullName evidence="2">Uncharacterized protein</fullName>
    </submittedName>
</protein>
<evidence type="ECO:0000256" key="1">
    <source>
        <dbReference type="SAM" id="MobiDB-lite"/>
    </source>
</evidence>
<name>A0A9P7S4J6_9AGAR</name>
<organism evidence="2 3">
    <name type="scientific">Marasmius oreades</name>
    <name type="common">fairy-ring Marasmius</name>
    <dbReference type="NCBI Taxonomy" id="181124"/>
    <lineage>
        <taxon>Eukaryota</taxon>
        <taxon>Fungi</taxon>
        <taxon>Dikarya</taxon>
        <taxon>Basidiomycota</taxon>
        <taxon>Agaricomycotina</taxon>
        <taxon>Agaricomycetes</taxon>
        <taxon>Agaricomycetidae</taxon>
        <taxon>Agaricales</taxon>
        <taxon>Marasmiineae</taxon>
        <taxon>Marasmiaceae</taxon>
        <taxon>Marasmius</taxon>
    </lineage>
</organism>
<dbReference type="EMBL" id="CM032183">
    <property type="protein sequence ID" value="KAG7095160.1"/>
    <property type="molecule type" value="Genomic_DNA"/>
</dbReference>
<dbReference type="Proteomes" id="UP001049176">
    <property type="component" value="Chromosome 3"/>
</dbReference>
<feature type="compositionally biased region" description="Polar residues" evidence="1">
    <location>
        <begin position="22"/>
        <end position="32"/>
    </location>
</feature>